<dbReference type="EMBL" id="LAZR01012619">
    <property type="protein sequence ID" value="KKM25893.1"/>
    <property type="molecule type" value="Genomic_DNA"/>
</dbReference>
<evidence type="ECO:0000313" key="1">
    <source>
        <dbReference type="EMBL" id="KKM25893.1"/>
    </source>
</evidence>
<organism evidence="1">
    <name type="scientific">marine sediment metagenome</name>
    <dbReference type="NCBI Taxonomy" id="412755"/>
    <lineage>
        <taxon>unclassified sequences</taxon>
        <taxon>metagenomes</taxon>
        <taxon>ecological metagenomes</taxon>
    </lineage>
</organism>
<sequence length="172" mass="20462">MDLDQLFYRLKSRNSSIDKKELLEKAYYEELSKYLKSGQYDNFKNLFNASIDFNLFIDVRKIPNRFEIISQLLISCIEQISAGYQTSSLGEIVDILRFCNEYNLFDKEISISEKKTLEIRKKDKLFLANLNDLFGKISNSFILFVYKVIPRDLYRYFMNMPSEYFPDRDGLI</sequence>
<feature type="non-terminal residue" evidence="1">
    <location>
        <position position="172"/>
    </location>
</feature>
<gene>
    <name evidence="1" type="ORF">LCGC14_1590340</name>
</gene>
<comment type="caution">
    <text evidence="1">The sequence shown here is derived from an EMBL/GenBank/DDBJ whole genome shotgun (WGS) entry which is preliminary data.</text>
</comment>
<dbReference type="AlphaFoldDB" id="A0A0F9KUU6"/>
<reference evidence="1" key="1">
    <citation type="journal article" date="2015" name="Nature">
        <title>Complex archaea that bridge the gap between prokaryotes and eukaryotes.</title>
        <authorList>
            <person name="Spang A."/>
            <person name="Saw J.H."/>
            <person name="Jorgensen S.L."/>
            <person name="Zaremba-Niedzwiedzka K."/>
            <person name="Martijn J."/>
            <person name="Lind A.E."/>
            <person name="van Eijk R."/>
            <person name="Schleper C."/>
            <person name="Guy L."/>
            <person name="Ettema T.J."/>
        </authorList>
    </citation>
    <scope>NUCLEOTIDE SEQUENCE</scope>
</reference>
<name>A0A0F9KUU6_9ZZZZ</name>
<accession>A0A0F9KUU6</accession>
<protein>
    <submittedName>
        <fullName evidence="1">Uncharacterized protein</fullName>
    </submittedName>
</protein>
<proteinExistence type="predicted"/>